<dbReference type="OrthoDB" id="5051869at2759"/>
<sequence>MAGLNFAHSELVLLNTIQSLFDQANLSLCGSCGSKSFPGYTICPEPDCEALLPAASFGSGHLQLCAVLSTNPRSASQDRRHLRQAIRYVVRIENAHPGGVQTPETLMDPDDLIALFNLHLLLSDRGAGEE</sequence>
<reference evidence="1 2" key="1">
    <citation type="submission" date="2020-05" db="EMBL/GenBank/DDBJ databases">
        <title>Identification and distribution of gene clusters putatively required for synthesis of sphingolipid metabolism inhibitors in phylogenetically diverse species of the filamentous fungus Fusarium.</title>
        <authorList>
            <person name="Kim H.-S."/>
            <person name="Busman M."/>
            <person name="Brown D.W."/>
            <person name="Divon H."/>
            <person name="Uhlig S."/>
            <person name="Proctor R.H."/>
        </authorList>
    </citation>
    <scope>NUCLEOTIDE SEQUENCE [LARGE SCALE GENOMIC DNA]</scope>
    <source>
        <strain evidence="1 2">NRRL 13617</strain>
    </source>
</reference>
<gene>
    <name evidence="1" type="ORF">FPHYL_12055</name>
</gene>
<accession>A0A8H5ITJ9</accession>
<protein>
    <submittedName>
        <fullName evidence="1">Uncharacterized protein</fullName>
    </submittedName>
</protein>
<dbReference type="Proteomes" id="UP000582016">
    <property type="component" value="Unassembled WGS sequence"/>
</dbReference>
<dbReference type="AlphaFoldDB" id="A0A8H5ITJ9"/>
<evidence type="ECO:0000313" key="1">
    <source>
        <dbReference type="EMBL" id="KAF5540421.1"/>
    </source>
</evidence>
<dbReference type="EMBL" id="JAAOAQ010000587">
    <property type="protein sequence ID" value="KAF5540421.1"/>
    <property type="molecule type" value="Genomic_DNA"/>
</dbReference>
<name>A0A8H5ITJ9_9HYPO</name>
<evidence type="ECO:0000313" key="2">
    <source>
        <dbReference type="Proteomes" id="UP000582016"/>
    </source>
</evidence>
<comment type="caution">
    <text evidence="1">The sequence shown here is derived from an EMBL/GenBank/DDBJ whole genome shotgun (WGS) entry which is preliminary data.</text>
</comment>
<proteinExistence type="predicted"/>
<keyword evidence="2" id="KW-1185">Reference proteome</keyword>
<organism evidence="1 2">
    <name type="scientific">Fusarium phyllophilum</name>
    <dbReference type="NCBI Taxonomy" id="47803"/>
    <lineage>
        <taxon>Eukaryota</taxon>
        <taxon>Fungi</taxon>
        <taxon>Dikarya</taxon>
        <taxon>Ascomycota</taxon>
        <taxon>Pezizomycotina</taxon>
        <taxon>Sordariomycetes</taxon>
        <taxon>Hypocreomycetidae</taxon>
        <taxon>Hypocreales</taxon>
        <taxon>Nectriaceae</taxon>
        <taxon>Fusarium</taxon>
        <taxon>Fusarium fujikuroi species complex</taxon>
    </lineage>
</organism>